<protein>
    <submittedName>
        <fullName evidence="2">Glycosyltransferase</fullName>
    </submittedName>
</protein>
<name>A0ABU4PKJ7_9SPHN</name>
<feature type="domain" description="Erythromycin biosynthesis protein CIII-like C-terminal" evidence="1">
    <location>
        <begin position="309"/>
        <end position="410"/>
    </location>
</feature>
<proteinExistence type="predicted"/>
<sequence>MRKVVLTTIGTLGDLHPFIAIGLALRKRGFTPVLAVPEDQVLKCRRAGLEAVAILPGFDAVQKRMGLSHEEAVRRVIANQRVMLEQVLLPGLSDSTRALDAVAADAEAIIASIFVFAAPMIAEKRNLPLISVILQPMAMLSAYDPPRTPDFWMMRDQPVGRVGRVWNRTAYTVLRRVLHGLYGRRFDRVRAEHGLPPKGARRALEPDSRSILQLGCYSPHLAPLPPDAPPSTKIVGFPVFDSGSGSEETLDPMLADFLAAGPAPLVFTLGSFAVNSAGGFYDTAAQVSRRLGMRAVLLVGGDAAPSIEGDVLRCGYAPHSLLFRSAAAIIQHGGVGTTGQALRAGKPQLVVPHMGDQNDHGHRIARLGAGLRLRADRFSVARATRRIGRLLHDPAYSAVAAEIARRMADEDGANAAAEAIAHALGGAA</sequence>
<dbReference type="InterPro" id="IPR010610">
    <property type="entry name" value="EryCIII-like_C"/>
</dbReference>
<dbReference type="PANTHER" id="PTHR48050:SF13">
    <property type="entry name" value="STEROL 3-BETA-GLUCOSYLTRANSFERASE UGT80A2"/>
    <property type="match status" value="1"/>
</dbReference>
<evidence type="ECO:0000259" key="1">
    <source>
        <dbReference type="Pfam" id="PF06722"/>
    </source>
</evidence>
<evidence type="ECO:0000313" key="2">
    <source>
        <dbReference type="EMBL" id="MDX5983949.1"/>
    </source>
</evidence>
<dbReference type="RefSeq" id="WP_010404136.1">
    <property type="nucleotide sequence ID" value="NZ_JAWXXV010000001.1"/>
</dbReference>
<evidence type="ECO:0000313" key="3">
    <source>
        <dbReference type="Proteomes" id="UP001279660"/>
    </source>
</evidence>
<dbReference type="EMBL" id="JAWXXV010000001">
    <property type="protein sequence ID" value="MDX5983949.1"/>
    <property type="molecule type" value="Genomic_DNA"/>
</dbReference>
<dbReference type="Pfam" id="PF06722">
    <property type="entry name" value="EryCIII-like_C"/>
    <property type="match status" value="1"/>
</dbReference>
<organism evidence="2 3">
    <name type="scientific">Sphingomonas echinoides</name>
    <dbReference type="NCBI Taxonomy" id="59803"/>
    <lineage>
        <taxon>Bacteria</taxon>
        <taxon>Pseudomonadati</taxon>
        <taxon>Pseudomonadota</taxon>
        <taxon>Alphaproteobacteria</taxon>
        <taxon>Sphingomonadales</taxon>
        <taxon>Sphingomonadaceae</taxon>
        <taxon>Sphingomonas</taxon>
    </lineage>
</organism>
<accession>A0ABU4PKJ7</accession>
<dbReference type="PANTHER" id="PTHR48050">
    <property type="entry name" value="STEROL 3-BETA-GLUCOSYLTRANSFERASE"/>
    <property type="match status" value="1"/>
</dbReference>
<dbReference type="CDD" id="cd03784">
    <property type="entry name" value="GT1_Gtf-like"/>
    <property type="match status" value="1"/>
</dbReference>
<dbReference type="InterPro" id="IPR002213">
    <property type="entry name" value="UDP_glucos_trans"/>
</dbReference>
<comment type="caution">
    <text evidence="2">The sequence shown here is derived from an EMBL/GenBank/DDBJ whole genome shotgun (WGS) entry which is preliminary data.</text>
</comment>
<dbReference type="SUPFAM" id="SSF53756">
    <property type="entry name" value="UDP-Glycosyltransferase/glycogen phosphorylase"/>
    <property type="match status" value="1"/>
</dbReference>
<dbReference type="Proteomes" id="UP001279660">
    <property type="component" value="Unassembled WGS sequence"/>
</dbReference>
<dbReference type="Gene3D" id="3.40.50.2000">
    <property type="entry name" value="Glycogen Phosphorylase B"/>
    <property type="match status" value="2"/>
</dbReference>
<reference evidence="2 3" key="1">
    <citation type="submission" date="2023-11" db="EMBL/GenBank/DDBJ databases">
        <title>MicrobeMod: A computational toolkit for identifying prokaryotic methylation and restriction-modification with nanopore sequencing.</title>
        <authorList>
            <person name="Crits-Christoph A."/>
            <person name="Kang S.C."/>
            <person name="Lee H."/>
            <person name="Ostrov N."/>
        </authorList>
    </citation>
    <scope>NUCLEOTIDE SEQUENCE [LARGE SCALE GENOMIC DNA]</scope>
    <source>
        <strain evidence="2 3">ATCC 14820</strain>
    </source>
</reference>
<dbReference type="InterPro" id="IPR050426">
    <property type="entry name" value="Glycosyltransferase_28"/>
</dbReference>
<gene>
    <name evidence="2" type="ORF">SIL82_06730</name>
</gene>
<keyword evidence="3" id="KW-1185">Reference proteome</keyword>